<gene>
    <name evidence="2" type="ORF">RDI58_024317</name>
</gene>
<protein>
    <recommendedName>
        <fullName evidence="4">Polyprotein protein</fullName>
    </recommendedName>
</protein>
<sequence length="196" mass="21986">MCEVVKVHFRERTNVRITLALSSDIQRIKVDYLRDDVTRRKLPQLDTTSLVDPIGLEDNVSQPAPSMGPSNIRVTRVESKMPKLVDRAIKNSLLSISGQLVQFQNTLTSYDDILDKLTARIEAREKIEGPKKEFPPRVDVPCSVAEWPSVGSDSIDDDVDGDGDEDDVGGESVVETDQEGFFYEDENQTIDTLKEM</sequence>
<feature type="compositionally biased region" description="Acidic residues" evidence="1">
    <location>
        <begin position="154"/>
        <end position="188"/>
    </location>
</feature>
<feature type="region of interest" description="Disordered" evidence="1">
    <location>
        <begin position="131"/>
        <end position="196"/>
    </location>
</feature>
<dbReference type="AlphaFoldDB" id="A0AAN8SY00"/>
<evidence type="ECO:0000256" key="1">
    <source>
        <dbReference type="SAM" id="MobiDB-lite"/>
    </source>
</evidence>
<evidence type="ECO:0000313" key="3">
    <source>
        <dbReference type="Proteomes" id="UP001371456"/>
    </source>
</evidence>
<evidence type="ECO:0000313" key="2">
    <source>
        <dbReference type="EMBL" id="KAK6777599.1"/>
    </source>
</evidence>
<dbReference type="EMBL" id="JBANQN010000010">
    <property type="protein sequence ID" value="KAK6777599.1"/>
    <property type="molecule type" value="Genomic_DNA"/>
</dbReference>
<keyword evidence="3" id="KW-1185">Reference proteome</keyword>
<reference evidence="2 3" key="1">
    <citation type="submission" date="2024-02" db="EMBL/GenBank/DDBJ databases">
        <title>de novo genome assembly of Solanum bulbocastanum strain 11H21.</title>
        <authorList>
            <person name="Hosaka A.J."/>
        </authorList>
    </citation>
    <scope>NUCLEOTIDE SEQUENCE [LARGE SCALE GENOMIC DNA]</scope>
    <source>
        <tissue evidence="2">Young leaves</tissue>
    </source>
</reference>
<organism evidence="2 3">
    <name type="scientific">Solanum bulbocastanum</name>
    <name type="common">Wild potato</name>
    <dbReference type="NCBI Taxonomy" id="147425"/>
    <lineage>
        <taxon>Eukaryota</taxon>
        <taxon>Viridiplantae</taxon>
        <taxon>Streptophyta</taxon>
        <taxon>Embryophyta</taxon>
        <taxon>Tracheophyta</taxon>
        <taxon>Spermatophyta</taxon>
        <taxon>Magnoliopsida</taxon>
        <taxon>eudicotyledons</taxon>
        <taxon>Gunneridae</taxon>
        <taxon>Pentapetalae</taxon>
        <taxon>asterids</taxon>
        <taxon>lamiids</taxon>
        <taxon>Solanales</taxon>
        <taxon>Solanaceae</taxon>
        <taxon>Solanoideae</taxon>
        <taxon>Solaneae</taxon>
        <taxon>Solanum</taxon>
    </lineage>
</organism>
<accession>A0AAN8SY00</accession>
<comment type="caution">
    <text evidence="2">The sequence shown here is derived from an EMBL/GenBank/DDBJ whole genome shotgun (WGS) entry which is preliminary data.</text>
</comment>
<proteinExistence type="predicted"/>
<evidence type="ECO:0008006" key="4">
    <source>
        <dbReference type="Google" id="ProtNLM"/>
    </source>
</evidence>
<name>A0AAN8SY00_SOLBU</name>
<dbReference type="Proteomes" id="UP001371456">
    <property type="component" value="Unassembled WGS sequence"/>
</dbReference>